<evidence type="ECO:0000313" key="2">
    <source>
        <dbReference type="Proteomes" id="UP000477680"/>
    </source>
</evidence>
<reference evidence="1 2" key="1">
    <citation type="submission" date="2020-02" db="EMBL/GenBank/DDBJ databases">
        <title>Genome sequencing for Kineobactrum sp. M2.</title>
        <authorList>
            <person name="Park S.-J."/>
        </authorList>
    </citation>
    <scope>NUCLEOTIDE SEQUENCE [LARGE SCALE GENOMIC DNA]</scope>
    <source>
        <strain evidence="1 2">M2</strain>
    </source>
</reference>
<organism evidence="1 2">
    <name type="scientific">Kineobactrum salinum</name>
    <dbReference type="NCBI Taxonomy" id="2708301"/>
    <lineage>
        <taxon>Bacteria</taxon>
        <taxon>Pseudomonadati</taxon>
        <taxon>Pseudomonadota</taxon>
        <taxon>Gammaproteobacteria</taxon>
        <taxon>Cellvibrionales</taxon>
        <taxon>Halieaceae</taxon>
        <taxon>Kineobactrum</taxon>
    </lineage>
</organism>
<sequence>MKCITLLQELHANTRRTRITYRGEVDGTLAAIKCYRRPLFGLIHWLRAERRGRRLRRAGGPVPEIVYSGWLADQRCFCFATGFLEGYRPLREVLQGEPSRDRQFDIIRLLGRTMADIHARGIEQPDGNLTNFMLGSGDVIALVDEDDIRVYPGALAANVALLNLANIASRLVDPDMVQALLDAYLAVLPAERAEAWNQKRFQASVKSWRQCLEAKRAKRNIARVRNFD</sequence>
<dbReference type="AlphaFoldDB" id="A0A6C0U4S8"/>
<name>A0A6C0U4S8_9GAMM</name>
<dbReference type="InterPro" id="IPR011009">
    <property type="entry name" value="Kinase-like_dom_sf"/>
</dbReference>
<dbReference type="RefSeq" id="WP_163494644.1">
    <property type="nucleotide sequence ID" value="NZ_CP048711.1"/>
</dbReference>
<dbReference type="KEGG" id="kim:G3T16_08330"/>
<protein>
    <submittedName>
        <fullName evidence="1">Uncharacterized protein</fullName>
    </submittedName>
</protein>
<proteinExistence type="predicted"/>
<dbReference type="Proteomes" id="UP000477680">
    <property type="component" value="Chromosome"/>
</dbReference>
<keyword evidence="2" id="KW-1185">Reference proteome</keyword>
<accession>A0A6C0U4S8</accession>
<gene>
    <name evidence="1" type="ORF">G3T16_08330</name>
</gene>
<dbReference type="SUPFAM" id="SSF56112">
    <property type="entry name" value="Protein kinase-like (PK-like)"/>
    <property type="match status" value="1"/>
</dbReference>
<evidence type="ECO:0000313" key="1">
    <source>
        <dbReference type="EMBL" id="QIB65405.1"/>
    </source>
</evidence>
<dbReference type="EMBL" id="CP048711">
    <property type="protein sequence ID" value="QIB65405.1"/>
    <property type="molecule type" value="Genomic_DNA"/>
</dbReference>